<sequence>MEPMTSLIIHAENHSENNSIQKQGMIRGRRFYIKKQDPDPFSMLFGAMFGDDIVNPHLDAYLEVFPYERYHHDAEVADSTYDFRDSLKTAPGGVTFFGELSLNGKILPGDFVGFDTAHSDTSGMSLESCIKALIAMAYEIEEKEDKNDY</sequence>
<dbReference type="EMBL" id="CP047415">
    <property type="protein sequence ID" value="QLL73849.1"/>
    <property type="molecule type" value="Genomic_DNA"/>
</dbReference>
<gene>
    <name evidence="1" type="ORF">GTO85_05460</name>
</gene>
<dbReference type="RefSeq" id="WP_180862082.1">
    <property type="nucleotide sequence ID" value="NZ_CP047415.1"/>
</dbReference>
<dbReference type="Proteomes" id="UP000510660">
    <property type="component" value="Chromosome"/>
</dbReference>
<organism evidence="1 2">
    <name type="scientific">Lactobacillus crispatus</name>
    <dbReference type="NCBI Taxonomy" id="47770"/>
    <lineage>
        <taxon>Bacteria</taxon>
        <taxon>Bacillati</taxon>
        <taxon>Bacillota</taxon>
        <taxon>Bacilli</taxon>
        <taxon>Lactobacillales</taxon>
        <taxon>Lactobacillaceae</taxon>
        <taxon>Lactobacillus</taxon>
    </lineage>
</organism>
<protein>
    <submittedName>
        <fullName evidence="1">Uncharacterized protein</fullName>
    </submittedName>
</protein>
<proteinExistence type="predicted"/>
<evidence type="ECO:0000313" key="2">
    <source>
        <dbReference type="Proteomes" id="UP000510660"/>
    </source>
</evidence>
<dbReference type="AlphaFoldDB" id="A0A7H9E8I8"/>
<accession>A0A7H9E8I8</accession>
<evidence type="ECO:0000313" key="1">
    <source>
        <dbReference type="EMBL" id="QLL73849.1"/>
    </source>
</evidence>
<name>A0A7H9E8I8_9LACO</name>
<reference evidence="1 2" key="1">
    <citation type="submission" date="2020-01" db="EMBL/GenBank/DDBJ databases">
        <title>Complete and circular genome sequences of six lactobacillus isolates from horses.</title>
        <authorList>
            <person name="Hassan H.M."/>
        </authorList>
    </citation>
    <scope>NUCLEOTIDE SEQUENCE [LARGE SCALE GENOMIC DNA]</scope>
    <source>
        <strain evidence="1 2">1D</strain>
    </source>
</reference>